<dbReference type="Proteomes" id="UP000054893">
    <property type="component" value="Unassembled WGS sequence"/>
</dbReference>
<reference evidence="1 2" key="1">
    <citation type="submission" date="2016-01" db="EMBL/GenBank/DDBJ databases">
        <authorList>
            <person name="Oliw E.H."/>
        </authorList>
    </citation>
    <scope>NUCLEOTIDE SEQUENCE [LARGE SCALE GENOMIC DNA]</scope>
    <source>
        <strain evidence="1">LMG 22029</strain>
    </source>
</reference>
<protein>
    <submittedName>
        <fullName evidence="1">Uncharacterized protein</fullName>
    </submittedName>
</protein>
<organism evidence="1 2">
    <name type="scientific">Caballeronia sordidicola</name>
    <name type="common">Burkholderia sordidicola</name>
    <dbReference type="NCBI Taxonomy" id="196367"/>
    <lineage>
        <taxon>Bacteria</taxon>
        <taxon>Pseudomonadati</taxon>
        <taxon>Pseudomonadota</taxon>
        <taxon>Betaproteobacteria</taxon>
        <taxon>Burkholderiales</taxon>
        <taxon>Burkholderiaceae</taxon>
        <taxon>Caballeronia</taxon>
    </lineage>
</organism>
<gene>
    <name evidence="1" type="ORF">AWB64_04830</name>
</gene>
<evidence type="ECO:0000313" key="2">
    <source>
        <dbReference type="Proteomes" id="UP000054893"/>
    </source>
</evidence>
<dbReference type="OrthoDB" id="9859767at2"/>
<dbReference type="AlphaFoldDB" id="A0A158HN14"/>
<accession>A0A158HN14</accession>
<dbReference type="EMBL" id="FCOC02000019">
    <property type="protein sequence ID" value="SAL45765.1"/>
    <property type="molecule type" value="Genomic_DNA"/>
</dbReference>
<evidence type="ECO:0000313" key="1">
    <source>
        <dbReference type="EMBL" id="SAL45765.1"/>
    </source>
</evidence>
<sequence length="74" mass="8122">MAGKIELYVRDHAPAQRGLIMIDGRNRGEWQVIENQVVAQVDGGPVFQGTIKQVVAQVESALRTAKNPLNLNPD</sequence>
<proteinExistence type="predicted"/>
<dbReference type="RefSeq" id="WP_060857895.1">
    <property type="nucleotide sequence ID" value="NZ_FCOC02000019.1"/>
</dbReference>
<name>A0A158HN14_CABSO</name>